<dbReference type="Gene3D" id="3.90.550.10">
    <property type="entry name" value="Spore Coat Polysaccharide Biosynthesis Protein SpsA, Chain A"/>
    <property type="match status" value="2"/>
</dbReference>
<dbReference type="GO" id="GO:0016740">
    <property type="term" value="F:transferase activity"/>
    <property type="evidence" value="ECO:0007669"/>
    <property type="project" value="UniProtKB-KW"/>
</dbReference>
<evidence type="ECO:0000259" key="1">
    <source>
        <dbReference type="Pfam" id="PF00535"/>
    </source>
</evidence>
<proteinExistence type="predicted"/>
<dbReference type="SUPFAM" id="SSF53448">
    <property type="entry name" value="Nucleotide-diphospho-sugar transferases"/>
    <property type="match status" value="2"/>
</dbReference>
<accession>A0A511V9U0</accession>
<dbReference type="InterPro" id="IPR001173">
    <property type="entry name" value="Glyco_trans_2-like"/>
</dbReference>
<dbReference type="AlphaFoldDB" id="A0A511V9U0"/>
<evidence type="ECO:0000313" key="2">
    <source>
        <dbReference type="EMBL" id="GEN35031.1"/>
    </source>
</evidence>
<name>A0A511V9U0_9BACL</name>
<gene>
    <name evidence="2" type="ORF">ADA01nite_24910</name>
</gene>
<dbReference type="Pfam" id="PF00535">
    <property type="entry name" value="Glycos_transf_2"/>
    <property type="match status" value="1"/>
</dbReference>
<evidence type="ECO:0000313" key="3">
    <source>
        <dbReference type="Proteomes" id="UP000321157"/>
    </source>
</evidence>
<comment type="caution">
    <text evidence="2">The sequence shown here is derived from an EMBL/GenBank/DDBJ whole genome shotgun (WGS) entry which is preliminary data.</text>
</comment>
<protein>
    <submittedName>
        <fullName evidence="2">Glycosyl transferase</fullName>
    </submittedName>
</protein>
<dbReference type="EMBL" id="BJXX01000112">
    <property type="protein sequence ID" value="GEN35031.1"/>
    <property type="molecule type" value="Genomic_DNA"/>
</dbReference>
<dbReference type="InterPro" id="IPR029044">
    <property type="entry name" value="Nucleotide-diphossugar_trans"/>
</dbReference>
<sequence length="385" mass="45823">MHPATLQHLVSLEKDIVSEIFWTSWQEGERKFPQVWLSDQYTLYHRSPHETLSDEDVQARTMEFLQQLRKPGVYEVGGLGACTLISRRALLAGVNFNTIPNISLIGEDRHFCVRATALGFSLFVDTYYPAYHIYRDSDLAGVEMYKYRNTVKTSTNKVTLSMVIKNEADRYLRRVLEECRHYIDEAVIIDDGSTDESVEICKKVLAGIPLHIVRNETSRFANEIELRKQQWEETIKTLPDWILNLDADEMFEKKLREVMPMIVNQHEYDVICFPLYDMWDEDHYRDDEYWCAHKTYRPFLVRYQPDFVYKWKETAQHCGRFPENILELSTGRLDIRLKHYGWASPEDRQKKYERYMQLDPEARYGWKEQYESILDPAPTLRKWEE</sequence>
<feature type="domain" description="Glycosyltransferase 2-like" evidence="1">
    <location>
        <begin position="162"/>
        <end position="287"/>
    </location>
</feature>
<reference evidence="2 3" key="1">
    <citation type="submission" date="2019-07" db="EMBL/GenBank/DDBJ databases">
        <title>Whole genome shotgun sequence of Aneurinibacillus danicus NBRC 102444.</title>
        <authorList>
            <person name="Hosoyama A."/>
            <person name="Uohara A."/>
            <person name="Ohji S."/>
            <person name="Ichikawa N."/>
        </authorList>
    </citation>
    <scope>NUCLEOTIDE SEQUENCE [LARGE SCALE GENOMIC DNA]</scope>
    <source>
        <strain evidence="2 3">NBRC 102444</strain>
    </source>
</reference>
<organism evidence="2 3">
    <name type="scientific">Aneurinibacillus danicus</name>
    <dbReference type="NCBI Taxonomy" id="267746"/>
    <lineage>
        <taxon>Bacteria</taxon>
        <taxon>Bacillati</taxon>
        <taxon>Bacillota</taxon>
        <taxon>Bacilli</taxon>
        <taxon>Bacillales</taxon>
        <taxon>Paenibacillaceae</taxon>
        <taxon>Aneurinibacillus group</taxon>
        <taxon>Aneurinibacillus</taxon>
    </lineage>
</organism>
<dbReference type="RefSeq" id="WP_307724487.1">
    <property type="nucleotide sequence ID" value="NZ_BJXX01000112.1"/>
</dbReference>
<dbReference type="Proteomes" id="UP000321157">
    <property type="component" value="Unassembled WGS sequence"/>
</dbReference>
<keyword evidence="3" id="KW-1185">Reference proteome</keyword>
<keyword evidence="2" id="KW-0808">Transferase</keyword>